<evidence type="ECO:0000256" key="1">
    <source>
        <dbReference type="ARBA" id="ARBA00022679"/>
    </source>
</evidence>
<reference evidence="4 5" key="1">
    <citation type="submission" date="2018-02" db="EMBL/GenBank/DDBJ databases">
        <authorList>
            <person name="Cohen D.B."/>
            <person name="Kent A.D."/>
        </authorList>
    </citation>
    <scope>NUCLEOTIDE SEQUENCE [LARGE SCALE GENOMIC DNA]</scope>
    <source>
        <strain evidence="4 5">ULC007</strain>
    </source>
</reference>
<dbReference type="PANTHER" id="PTHR10434:SF11">
    <property type="entry name" value="1-ACYL-SN-GLYCEROL-3-PHOSPHATE ACYLTRANSFERASE"/>
    <property type="match status" value="1"/>
</dbReference>
<dbReference type="AlphaFoldDB" id="A0A2T1DCM5"/>
<dbReference type="OrthoDB" id="9803035at2"/>
<gene>
    <name evidence="4" type="ORF">C7B65_15895</name>
</gene>
<dbReference type="SMART" id="SM00563">
    <property type="entry name" value="PlsC"/>
    <property type="match status" value="1"/>
</dbReference>
<dbReference type="RefSeq" id="WP_083583024.1">
    <property type="nucleotide sequence ID" value="NZ_MPPI01000021.1"/>
</dbReference>
<dbReference type="PANTHER" id="PTHR10434">
    <property type="entry name" value="1-ACYL-SN-GLYCEROL-3-PHOSPHATE ACYLTRANSFERASE"/>
    <property type="match status" value="1"/>
</dbReference>
<keyword evidence="1 4" id="KW-0808">Transferase</keyword>
<feature type="domain" description="Phospholipid/glycerol acyltransferase" evidence="3">
    <location>
        <begin position="22"/>
        <end position="141"/>
    </location>
</feature>
<dbReference type="Pfam" id="PF01553">
    <property type="entry name" value="Acyltransferase"/>
    <property type="match status" value="1"/>
</dbReference>
<name>A0A2T1DCM5_9CYAN</name>
<evidence type="ECO:0000259" key="3">
    <source>
        <dbReference type="SMART" id="SM00563"/>
    </source>
</evidence>
<accession>A0A2T1DCM5</accession>
<keyword evidence="2 4" id="KW-0012">Acyltransferase</keyword>
<dbReference type="EMBL" id="PVWG01000019">
    <property type="protein sequence ID" value="PSB18260.1"/>
    <property type="molecule type" value="Genomic_DNA"/>
</dbReference>
<evidence type="ECO:0000256" key="2">
    <source>
        <dbReference type="ARBA" id="ARBA00023315"/>
    </source>
</evidence>
<dbReference type="STRING" id="1920490.GCA_001895925_01081"/>
<dbReference type="CDD" id="cd07989">
    <property type="entry name" value="LPLAT_AGPAT-like"/>
    <property type="match status" value="1"/>
</dbReference>
<evidence type="ECO:0000313" key="5">
    <source>
        <dbReference type="Proteomes" id="UP000238634"/>
    </source>
</evidence>
<sequence length="203" mass="22238">MHLYFGRITIIGCENLPKTGPAVFASKHFSRWDSLVLALLSTESLRYMSRSDQMTGIQGWIVGRLGGFSVDPVHPTVSSMRTAIEVLHSGKKLVVFPEGGIVRDQPLRPLKTGLARLVLQAEAISTQPLSVSVVPISLYYSPTAAPRARVFVLISPPIRTDQYRQSNNKQTAQALTEALQKSILIGLERVKGMSKGATEDKPL</sequence>
<dbReference type="GO" id="GO:0003841">
    <property type="term" value="F:1-acylglycerol-3-phosphate O-acyltransferase activity"/>
    <property type="evidence" value="ECO:0007669"/>
    <property type="project" value="TreeGrafter"/>
</dbReference>
<reference evidence="4 5" key="2">
    <citation type="submission" date="2018-03" db="EMBL/GenBank/DDBJ databases">
        <title>The ancient ancestry and fast evolution of plastids.</title>
        <authorList>
            <person name="Moore K.R."/>
            <person name="Magnabosco C."/>
            <person name="Momper L."/>
            <person name="Gold D.A."/>
            <person name="Bosak T."/>
            <person name="Fournier G.P."/>
        </authorList>
    </citation>
    <scope>NUCLEOTIDE SEQUENCE [LARGE SCALE GENOMIC DNA]</scope>
    <source>
        <strain evidence="4 5">ULC007</strain>
    </source>
</reference>
<dbReference type="SUPFAM" id="SSF69593">
    <property type="entry name" value="Glycerol-3-phosphate (1)-acyltransferase"/>
    <property type="match status" value="1"/>
</dbReference>
<protein>
    <submittedName>
        <fullName evidence="4">1-acyl-sn-glycerol-3-phosphate acyltransferase</fullName>
    </submittedName>
</protein>
<dbReference type="Proteomes" id="UP000238634">
    <property type="component" value="Unassembled WGS sequence"/>
</dbReference>
<comment type="caution">
    <text evidence="4">The sequence shown here is derived from an EMBL/GenBank/DDBJ whole genome shotgun (WGS) entry which is preliminary data.</text>
</comment>
<organism evidence="4 5">
    <name type="scientific">Phormidesmis priestleyi ULC007</name>
    <dbReference type="NCBI Taxonomy" id="1920490"/>
    <lineage>
        <taxon>Bacteria</taxon>
        <taxon>Bacillati</taxon>
        <taxon>Cyanobacteriota</taxon>
        <taxon>Cyanophyceae</taxon>
        <taxon>Leptolyngbyales</taxon>
        <taxon>Leptolyngbyaceae</taxon>
        <taxon>Phormidesmis</taxon>
    </lineage>
</organism>
<dbReference type="InterPro" id="IPR002123">
    <property type="entry name" value="Plipid/glycerol_acylTrfase"/>
</dbReference>
<dbReference type="GO" id="GO:0006654">
    <property type="term" value="P:phosphatidic acid biosynthetic process"/>
    <property type="evidence" value="ECO:0007669"/>
    <property type="project" value="TreeGrafter"/>
</dbReference>
<proteinExistence type="predicted"/>
<evidence type="ECO:0000313" key="4">
    <source>
        <dbReference type="EMBL" id="PSB18260.1"/>
    </source>
</evidence>
<keyword evidence="5" id="KW-1185">Reference proteome</keyword>